<evidence type="ECO:0000256" key="7">
    <source>
        <dbReference type="ARBA" id="ARBA00023242"/>
    </source>
</evidence>
<evidence type="ECO:0000256" key="5">
    <source>
        <dbReference type="ARBA" id="ARBA00022895"/>
    </source>
</evidence>
<feature type="region of interest" description="Disordered" evidence="8">
    <location>
        <begin position="187"/>
        <end position="247"/>
    </location>
</feature>
<feature type="domain" description="Protection of telomeres protein 1 ssDNA-binding" evidence="9">
    <location>
        <begin position="20"/>
        <end position="106"/>
    </location>
</feature>
<dbReference type="GO" id="GO:0000781">
    <property type="term" value="C:chromosome, telomeric region"/>
    <property type="evidence" value="ECO:0007669"/>
    <property type="project" value="UniProtKB-SubCell"/>
</dbReference>
<reference evidence="10" key="1">
    <citation type="journal article" date="2020" name="Fungal Divers.">
        <title>Resolving the Mortierellaceae phylogeny through synthesis of multi-gene phylogenetics and phylogenomics.</title>
        <authorList>
            <person name="Vandepol N."/>
            <person name="Liber J."/>
            <person name="Desiro A."/>
            <person name="Na H."/>
            <person name="Kennedy M."/>
            <person name="Barry K."/>
            <person name="Grigoriev I.V."/>
            <person name="Miller A.N."/>
            <person name="O'Donnell K."/>
            <person name="Stajich J.E."/>
            <person name="Bonito G."/>
        </authorList>
    </citation>
    <scope>NUCLEOTIDE SEQUENCE</scope>
    <source>
        <strain evidence="10">NVP60</strain>
    </source>
</reference>
<feature type="compositionally biased region" description="Low complexity" evidence="8">
    <location>
        <begin position="223"/>
        <end position="238"/>
    </location>
</feature>
<comment type="subcellular location">
    <subcellularLocation>
        <location evidence="2">Chromosome</location>
        <location evidence="2">Telomere</location>
    </subcellularLocation>
    <subcellularLocation>
        <location evidence="1">Nucleus</location>
    </subcellularLocation>
</comment>
<accession>A0A9P6RB79</accession>
<dbReference type="AlphaFoldDB" id="A0A9P6RB79"/>
<evidence type="ECO:0000256" key="8">
    <source>
        <dbReference type="SAM" id="MobiDB-lite"/>
    </source>
</evidence>
<protein>
    <recommendedName>
        <fullName evidence="9">Protection of telomeres protein 1 ssDNA-binding domain-containing protein</fullName>
    </recommendedName>
</protein>
<feature type="region of interest" description="Disordered" evidence="8">
    <location>
        <begin position="115"/>
        <end position="144"/>
    </location>
</feature>
<keyword evidence="5" id="KW-0779">Telomere</keyword>
<feature type="region of interest" description="Disordered" evidence="8">
    <location>
        <begin position="411"/>
        <end position="465"/>
    </location>
</feature>
<feature type="compositionally biased region" description="Polar residues" evidence="8">
    <location>
        <begin position="115"/>
        <end position="133"/>
    </location>
</feature>
<evidence type="ECO:0000256" key="2">
    <source>
        <dbReference type="ARBA" id="ARBA00004574"/>
    </source>
</evidence>
<evidence type="ECO:0000256" key="4">
    <source>
        <dbReference type="ARBA" id="ARBA00022454"/>
    </source>
</evidence>
<keyword evidence="4" id="KW-0158">Chromosome</keyword>
<sequence>MILTDYTEHPQLPFLEGEGRPSGQASIITTLWDEHCQTAQEIDIKVGDLLYLKNLRPKADADNKIELTMNGFRPGSQGFRPTEPVRKLQPNDPFVKSLRLRKTQYELHLIAQNNERIQQNGSPANQGVGSVSNQPQPQPQPTSTFITHSTALANSDLPLPLNAPKIPISPVGAPLSSASPAIATTRTTQAPLQDILPVSNTPLQREPSSPVAVKRELTRQPGSPTRSRSAYTPTRPSSTPAPPARGSVDIEISPTFVLMNKVKQAIRNTYAEGLRFVKLRARVFGFEPANLIDFSGPKCTKCPYKYPPMSECKPPRWCPGCGLEGVYKFEYNFKFKLSDELNQLFTVDVDDEHASTLIGVAAGNMLRNENQFKLVADRLALIGVSNVLDQSEEIFFDCCVRQNIVREISKEPMGRSKKRTGGSLPSPIAKRHTYGSQEMDETGLSEPSPSPPPSTEEATTSSTDVQASLGLTWSLVFTEIKKKDL</sequence>
<evidence type="ECO:0000256" key="3">
    <source>
        <dbReference type="ARBA" id="ARBA00008442"/>
    </source>
</evidence>
<comment type="similarity">
    <text evidence="3">Belongs to the telombin family.</text>
</comment>
<keyword evidence="6" id="KW-0238">DNA-binding</keyword>
<keyword evidence="7" id="KW-0539">Nucleus</keyword>
<dbReference type="GO" id="GO:0005634">
    <property type="term" value="C:nucleus"/>
    <property type="evidence" value="ECO:0007669"/>
    <property type="project" value="UniProtKB-SubCell"/>
</dbReference>
<dbReference type="Proteomes" id="UP000823405">
    <property type="component" value="Unassembled WGS sequence"/>
</dbReference>
<feature type="compositionally biased region" description="Polar residues" evidence="8">
    <location>
        <begin position="198"/>
        <end position="207"/>
    </location>
</feature>
<evidence type="ECO:0000313" key="11">
    <source>
        <dbReference type="Proteomes" id="UP000823405"/>
    </source>
</evidence>
<evidence type="ECO:0000313" key="10">
    <source>
        <dbReference type="EMBL" id="KAG0315766.1"/>
    </source>
</evidence>
<dbReference type="InterPro" id="IPR012340">
    <property type="entry name" value="NA-bd_OB-fold"/>
</dbReference>
<comment type="caution">
    <text evidence="10">The sequence shown here is derived from an EMBL/GenBank/DDBJ whole genome shotgun (WGS) entry which is preliminary data.</text>
</comment>
<evidence type="ECO:0000259" key="9">
    <source>
        <dbReference type="Pfam" id="PF16686"/>
    </source>
</evidence>
<dbReference type="InterPro" id="IPR032042">
    <property type="entry name" value="POT1PC"/>
</dbReference>
<dbReference type="Pfam" id="PF16686">
    <property type="entry name" value="POT1PC"/>
    <property type="match status" value="1"/>
</dbReference>
<dbReference type="OrthoDB" id="2186770at2759"/>
<dbReference type="Gene3D" id="2.40.50.140">
    <property type="entry name" value="Nucleic acid-binding proteins"/>
    <property type="match status" value="1"/>
</dbReference>
<proteinExistence type="inferred from homology"/>
<evidence type="ECO:0000256" key="1">
    <source>
        <dbReference type="ARBA" id="ARBA00004123"/>
    </source>
</evidence>
<dbReference type="EMBL" id="JAAAIN010000352">
    <property type="protein sequence ID" value="KAG0315766.1"/>
    <property type="molecule type" value="Genomic_DNA"/>
</dbReference>
<dbReference type="GO" id="GO:0043047">
    <property type="term" value="F:single-stranded telomeric DNA binding"/>
    <property type="evidence" value="ECO:0007669"/>
    <property type="project" value="InterPro"/>
</dbReference>
<keyword evidence="11" id="KW-1185">Reference proteome</keyword>
<name>A0A9P6RB79_9FUNG</name>
<organism evidence="10 11">
    <name type="scientific">Linnemannia gamsii</name>
    <dbReference type="NCBI Taxonomy" id="64522"/>
    <lineage>
        <taxon>Eukaryota</taxon>
        <taxon>Fungi</taxon>
        <taxon>Fungi incertae sedis</taxon>
        <taxon>Mucoromycota</taxon>
        <taxon>Mortierellomycotina</taxon>
        <taxon>Mortierellomycetes</taxon>
        <taxon>Mortierellales</taxon>
        <taxon>Mortierellaceae</taxon>
        <taxon>Linnemannia</taxon>
    </lineage>
</organism>
<evidence type="ECO:0000256" key="6">
    <source>
        <dbReference type="ARBA" id="ARBA00023125"/>
    </source>
</evidence>
<gene>
    <name evidence="10" type="ORF">BGZ97_007851</name>
</gene>